<gene>
    <name evidence="2" type="ORF">UV59_C0012G0076</name>
</gene>
<dbReference type="AlphaFoldDB" id="A0A0G1FDQ6"/>
<evidence type="ECO:0000313" key="2">
    <source>
        <dbReference type="EMBL" id="KKS84983.1"/>
    </source>
</evidence>
<dbReference type="InterPro" id="IPR016181">
    <property type="entry name" value="Acyl_CoA_acyltransferase"/>
</dbReference>
<evidence type="ECO:0000259" key="1">
    <source>
        <dbReference type="PROSITE" id="PS51186"/>
    </source>
</evidence>
<dbReference type="PROSITE" id="PS51186">
    <property type="entry name" value="GNAT"/>
    <property type="match status" value="1"/>
</dbReference>
<dbReference type="Gene3D" id="3.40.630.30">
    <property type="match status" value="1"/>
</dbReference>
<accession>A0A0G1FDQ6</accession>
<name>A0A0G1FDQ6_9BACT</name>
<evidence type="ECO:0000313" key="3">
    <source>
        <dbReference type="Proteomes" id="UP000034543"/>
    </source>
</evidence>
<protein>
    <submittedName>
        <fullName evidence="2">GCN5-related N-acetyltransferase</fullName>
    </submittedName>
</protein>
<sequence>MEFGKIIKSFTSKKGKQVVFRYPKEDDAEAMLDFINELITEDTFIEAHSQLRTEEEEQQYVDSLISDMDAGKKIHLVVEVEGKYAGNAELRKLPHRKTHVGELGISLRKEFRENGIGTELLKTLIELGKERRLRLLVINVFETNHHALHIYQKLGFRRAGMVPGAIHFKNEYIGEVKMYLPLIKDFRL</sequence>
<dbReference type="Pfam" id="PF00583">
    <property type="entry name" value="Acetyltransf_1"/>
    <property type="match status" value="1"/>
</dbReference>
<dbReference type="GO" id="GO:0016747">
    <property type="term" value="F:acyltransferase activity, transferring groups other than amino-acyl groups"/>
    <property type="evidence" value="ECO:0007669"/>
    <property type="project" value="InterPro"/>
</dbReference>
<reference evidence="2 3" key="1">
    <citation type="journal article" date="2015" name="Nature">
        <title>rRNA introns, odd ribosomes, and small enigmatic genomes across a large radiation of phyla.</title>
        <authorList>
            <person name="Brown C.T."/>
            <person name="Hug L.A."/>
            <person name="Thomas B.C."/>
            <person name="Sharon I."/>
            <person name="Castelle C.J."/>
            <person name="Singh A."/>
            <person name="Wilkins M.J."/>
            <person name="Williams K.H."/>
            <person name="Banfield J.F."/>
        </authorList>
    </citation>
    <scope>NUCLEOTIDE SEQUENCE [LARGE SCALE GENOMIC DNA]</scope>
</reference>
<comment type="caution">
    <text evidence="2">The sequence shown here is derived from an EMBL/GenBank/DDBJ whole genome shotgun (WGS) entry which is preliminary data.</text>
</comment>
<dbReference type="PANTHER" id="PTHR43415">
    <property type="entry name" value="SPERMIDINE N(1)-ACETYLTRANSFERASE"/>
    <property type="match status" value="1"/>
</dbReference>
<keyword evidence="2" id="KW-0808">Transferase</keyword>
<dbReference type="PANTHER" id="PTHR43415:SF3">
    <property type="entry name" value="GNAT-FAMILY ACETYLTRANSFERASE"/>
    <property type="match status" value="1"/>
</dbReference>
<dbReference type="EMBL" id="LCFB01000012">
    <property type="protein sequence ID" value="KKS84983.1"/>
    <property type="molecule type" value="Genomic_DNA"/>
</dbReference>
<feature type="domain" description="N-acetyltransferase" evidence="1">
    <location>
        <begin position="18"/>
        <end position="183"/>
    </location>
</feature>
<proteinExistence type="predicted"/>
<dbReference type="Proteomes" id="UP000034543">
    <property type="component" value="Unassembled WGS sequence"/>
</dbReference>
<dbReference type="InterPro" id="IPR000182">
    <property type="entry name" value="GNAT_dom"/>
</dbReference>
<dbReference type="CDD" id="cd04301">
    <property type="entry name" value="NAT_SF"/>
    <property type="match status" value="1"/>
</dbReference>
<organism evidence="2 3">
    <name type="scientific">Candidatus Gottesmanbacteria bacterium GW2011_GWA1_43_11</name>
    <dbReference type="NCBI Taxonomy" id="1618436"/>
    <lineage>
        <taxon>Bacteria</taxon>
        <taxon>Candidatus Gottesmaniibacteriota</taxon>
    </lineage>
</organism>
<dbReference type="STRING" id="1618436.UV59_C0012G0076"/>
<dbReference type="SUPFAM" id="SSF55729">
    <property type="entry name" value="Acyl-CoA N-acyltransferases (Nat)"/>
    <property type="match status" value="1"/>
</dbReference>